<protein>
    <recommendedName>
        <fullName evidence="6">Clathrin light chain</fullName>
    </recommendedName>
</protein>
<comment type="similarity">
    <text evidence="2 6">Belongs to the clathrin light chain family.</text>
</comment>
<dbReference type="PANTHER" id="PTHR10639:SF7">
    <property type="entry name" value="CLATHRIN LIGHT CHAIN"/>
    <property type="match status" value="1"/>
</dbReference>
<evidence type="ECO:0000256" key="7">
    <source>
        <dbReference type="SAM" id="Coils"/>
    </source>
</evidence>
<evidence type="ECO:0000313" key="9">
    <source>
        <dbReference type="EMBL" id="WFD43032.1"/>
    </source>
</evidence>
<keyword evidence="10" id="KW-1185">Reference proteome</keyword>
<reference evidence="9" key="1">
    <citation type="submission" date="2023-02" db="EMBL/GenBank/DDBJ databases">
        <title>Mating type loci evolution in Malassezia.</title>
        <authorList>
            <person name="Coelho M.A."/>
        </authorList>
    </citation>
    <scope>NUCLEOTIDE SEQUENCE</scope>
    <source>
        <strain evidence="9">CBS 14136</strain>
    </source>
</reference>
<gene>
    <name evidence="9" type="primary">clc1</name>
    <name evidence="9" type="ORF">MPSI1_001683</name>
</gene>
<proteinExistence type="inferred from homology"/>
<feature type="region of interest" description="Disordered" evidence="8">
    <location>
        <begin position="1"/>
        <end position="23"/>
    </location>
</feature>
<evidence type="ECO:0000256" key="1">
    <source>
        <dbReference type="ARBA" id="ARBA00004180"/>
    </source>
</evidence>
<evidence type="ECO:0000256" key="2">
    <source>
        <dbReference type="ARBA" id="ARBA00005263"/>
    </source>
</evidence>
<keyword evidence="7" id="KW-0175">Coiled coil</keyword>
<feature type="region of interest" description="Disordered" evidence="8">
    <location>
        <begin position="99"/>
        <end position="197"/>
    </location>
</feature>
<dbReference type="AlphaFoldDB" id="A0AAF0JDI4"/>
<dbReference type="InterPro" id="IPR000996">
    <property type="entry name" value="Clathrin_L-chain"/>
</dbReference>
<evidence type="ECO:0000256" key="5">
    <source>
        <dbReference type="ARBA" id="ARBA00023329"/>
    </source>
</evidence>
<dbReference type="GO" id="GO:0005198">
    <property type="term" value="F:structural molecule activity"/>
    <property type="evidence" value="ECO:0007669"/>
    <property type="project" value="InterPro"/>
</dbReference>
<keyword evidence="3 6" id="KW-0472">Membrane</keyword>
<evidence type="ECO:0000256" key="6">
    <source>
        <dbReference type="RuleBase" id="RU363137"/>
    </source>
</evidence>
<dbReference type="Pfam" id="PF01086">
    <property type="entry name" value="Clathrin_lg_ch"/>
    <property type="match status" value="1"/>
</dbReference>
<keyword evidence="5 6" id="KW-0968">Cytoplasmic vesicle</keyword>
<dbReference type="GO" id="GO:0030132">
    <property type="term" value="C:clathrin coat of coated pit"/>
    <property type="evidence" value="ECO:0007669"/>
    <property type="project" value="InterPro"/>
</dbReference>
<evidence type="ECO:0000313" key="10">
    <source>
        <dbReference type="Proteomes" id="UP001214628"/>
    </source>
</evidence>
<evidence type="ECO:0000256" key="3">
    <source>
        <dbReference type="ARBA" id="ARBA00023136"/>
    </source>
</evidence>
<accession>A0AAF0JDI4</accession>
<dbReference type="GO" id="GO:0032050">
    <property type="term" value="F:clathrin heavy chain binding"/>
    <property type="evidence" value="ECO:0007669"/>
    <property type="project" value="TreeGrafter"/>
</dbReference>
<comment type="subcellular location">
    <subcellularLocation>
        <location evidence="1 6">Cytoplasmic vesicle membrane</location>
        <topology evidence="1 6">Peripheral membrane protein</topology>
        <orientation evidence="1 6">Cytoplasmic side</orientation>
    </subcellularLocation>
    <subcellularLocation>
        <location evidence="6">Membrane</location>
        <location evidence="6">Coated pit</location>
        <topology evidence="6">Peripheral membrane protein</topology>
        <orientation evidence="6">Cytoplasmic side</orientation>
    </subcellularLocation>
    <text evidence="6">Cytoplasmic face of coated pits and vesicles.</text>
</comment>
<dbReference type="PANTHER" id="PTHR10639">
    <property type="entry name" value="CLATHRIN LIGHT CHAIN"/>
    <property type="match status" value="1"/>
</dbReference>
<name>A0AAF0JDI4_9BASI</name>
<evidence type="ECO:0000256" key="4">
    <source>
        <dbReference type="ARBA" id="ARBA00023176"/>
    </source>
</evidence>
<dbReference type="GO" id="GO:0072583">
    <property type="term" value="P:clathrin-dependent endocytosis"/>
    <property type="evidence" value="ECO:0007669"/>
    <property type="project" value="TreeGrafter"/>
</dbReference>
<evidence type="ECO:0000256" key="8">
    <source>
        <dbReference type="SAM" id="MobiDB-lite"/>
    </source>
</evidence>
<feature type="coiled-coil region" evidence="7">
    <location>
        <begin position="200"/>
        <end position="258"/>
    </location>
</feature>
<dbReference type="GO" id="GO:0030130">
    <property type="term" value="C:clathrin coat of trans-Golgi network vesicle"/>
    <property type="evidence" value="ECO:0007669"/>
    <property type="project" value="InterPro"/>
</dbReference>
<dbReference type="GO" id="GO:0006886">
    <property type="term" value="P:intracellular protein transport"/>
    <property type="evidence" value="ECO:0007669"/>
    <property type="project" value="InterPro"/>
</dbReference>
<comment type="function">
    <text evidence="6">Clathrin is the major protein of the polyhedral coat of coated pits and vesicles.</text>
</comment>
<sequence length="318" mass="35811">MAFDFGQLGNNESMDPTSDFLQREKQAAGAILGDDETLFGSGSNQQTQEHDFEQAAQGFPALDDEDQFQDSLTGAIDDPVVPARDFPSDSIPTRVDSLAEFGSEPEVRPESARANSMNESHENLARQDRYQPEQDTELEAEFQAHYPEPTQLESGVVPMSSSSATARDSYDAQDMTRSNKPTPFSYEDLDEESGPLQEWREKQNEEIARRDAHAERLRAEAASKAEQEIDQFYAKYNEEKEKNIRKNKEAEARFLEQKQVELAEGTTWTRITKLLDLQNSQSRTIAKTHPGSSNLNRMKELYLSLRREGETAPGAAGY</sequence>
<dbReference type="Proteomes" id="UP001214628">
    <property type="component" value="Chromosome 2"/>
</dbReference>
<feature type="region of interest" description="Disordered" evidence="8">
    <location>
        <begin position="31"/>
        <end position="50"/>
    </location>
</feature>
<organism evidence="9 10">
    <name type="scientific">Malassezia psittaci</name>
    <dbReference type="NCBI Taxonomy" id="1821823"/>
    <lineage>
        <taxon>Eukaryota</taxon>
        <taxon>Fungi</taxon>
        <taxon>Dikarya</taxon>
        <taxon>Basidiomycota</taxon>
        <taxon>Ustilaginomycotina</taxon>
        <taxon>Malasseziomycetes</taxon>
        <taxon>Malasseziales</taxon>
        <taxon>Malasseziaceae</taxon>
        <taxon>Malassezia</taxon>
    </lineage>
</organism>
<feature type="region of interest" description="Disordered" evidence="8">
    <location>
        <begin position="74"/>
        <end position="93"/>
    </location>
</feature>
<dbReference type="EMBL" id="CP118376">
    <property type="protein sequence ID" value="WFD43032.1"/>
    <property type="molecule type" value="Genomic_DNA"/>
</dbReference>
<feature type="compositionally biased region" description="Basic and acidic residues" evidence="8">
    <location>
        <begin position="119"/>
        <end position="132"/>
    </location>
</feature>
<keyword evidence="4 6" id="KW-0168">Coated pit</keyword>
<feature type="compositionally biased region" description="Polar residues" evidence="8">
    <location>
        <begin position="8"/>
        <end position="20"/>
    </location>
</feature>